<dbReference type="GO" id="GO:0004674">
    <property type="term" value="F:protein serine/threonine kinase activity"/>
    <property type="evidence" value="ECO:0007669"/>
    <property type="project" value="TreeGrafter"/>
</dbReference>
<name>A0A368SZ48_9ACTN</name>
<dbReference type="PROSITE" id="PS00107">
    <property type="entry name" value="PROTEIN_KINASE_ATP"/>
    <property type="match status" value="1"/>
</dbReference>
<keyword evidence="1" id="KW-0808">Transferase</keyword>
<keyword evidence="9" id="KW-1185">Reference proteome</keyword>
<evidence type="ECO:0000256" key="1">
    <source>
        <dbReference type="ARBA" id="ARBA00022679"/>
    </source>
</evidence>
<evidence type="ECO:0000256" key="3">
    <source>
        <dbReference type="ARBA" id="ARBA00022777"/>
    </source>
</evidence>
<gene>
    <name evidence="8" type="ORF">DEF24_24240</name>
</gene>
<accession>A0A368SZ48</accession>
<dbReference type="PANTHER" id="PTHR43289">
    <property type="entry name" value="MITOGEN-ACTIVATED PROTEIN KINASE KINASE KINASE 20-RELATED"/>
    <property type="match status" value="1"/>
</dbReference>
<evidence type="ECO:0000256" key="6">
    <source>
        <dbReference type="SAM" id="MobiDB-lite"/>
    </source>
</evidence>
<dbReference type="AlphaFoldDB" id="A0A368SZ48"/>
<keyword evidence="2 5" id="KW-0547">Nucleotide-binding</keyword>
<feature type="domain" description="Protein kinase" evidence="7">
    <location>
        <begin position="1"/>
        <end position="247"/>
    </location>
</feature>
<dbReference type="Pfam" id="PF00069">
    <property type="entry name" value="Pkinase"/>
    <property type="match status" value="1"/>
</dbReference>
<protein>
    <recommendedName>
        <fullName evidence="7">Protein kinase domain-containing protein</fullName>
    </recommendedName>
</protein>
<dbReference type="Proteomes" id="UP000253318">
    <property type="component" value="Unassembled WGS sequence"/>
</dbReference>
<dbReference type="GO" id="GO:0005524">
    <property type="term" value="F:ATP binding"/>
    <property type="evidence" value="ECO:0007669"/>
    <property type="project" value="UniProtKB-UniRule"/>
</dbReference>
<sequence>MHARLGAGGMGQVFLGRSPGGRLVAVKVVRPELTGDAEFRRRFADEVRAARKVSGFYTAPVVDAAPDAAPPWLATAYIPGLSLHQAVAGHGPLPLESVAVLGAGLAEGLAAVHAGGIVHRDLKPGNVLLAEDGPRLIDFGIARALDATSYTQTSTVLGTAAYMSPEQARAQEAGPASDVFSLGCVLTFAATGRSPFGTGPVHAVLFRVVHEEPDLSDLPASLAGLVRACLAKKPGARPDLDGLRDYLASLAPSGPARAGGRWLGDDLTEVIAQHATRLYTLIETGRTQARGGNGRAATGPGRGRGPGGARDGRPGLAVGNLGLEELEIVMDGSVLGTVPGGTSRTFGVGTGAHTLQARAGARSGAPRPVTVGPSATAVAFDTPKRRSPPEPVETVTFSANKVSEVIGMGLSAIFCCVVLGLVLNVVAPNEYPPHPLESLANLLLMGSPLVGLVFGAVESARSAPWLTIGPDGLTWLVRSEKEAQRIAWADLDQVRLVGEGANARVIVWPGKQRPRPRGEPFQGGVTVCTARDIDVAFGRGAHRLRACLEWFPGEAK</sequence>
<dbReference type="PROSITE" id="PS50011">
    <property type="entry name" value="PROTEIN_KINASE_DOM"/>
    <property type="match status" value="1"/>
</dbReference>
<keyword evidence="3" id="KW-0418">Kinase</keyword>
<dbReference type="PROSITE" id="PS00108">
    <property type="entry name" value="PROTEIN_KINASE_ST"/>
    <property type="match status" value="1"/>
</dbReference>
<dbReference type="CDD" id="cd14014">
    <property type="entry name" value="STKc_PknB_like"/>
    <property type="match status" value="1"/>
</dbReference>
<dbReference type="EMBL" id="QEIN01000285">
    <property type="protein sequence ID" value="RCV50403.1"/>
    <property type="molecule type" value="Genomic_DNA"/>
</dbReference>
<evidence type="ECO:0000313" key="9">
    <source>
        <dbReference type="Proteomes" id="UP000253318"/>
    </source>
</evidence>
<evidence type="ECO:0000256" key="5">
    <source>
        <dbReference type="PROSITE-ProRule" id="PRU10141"/>
    </source>
</evidence>
<dbReference type="InterPro" id="IPR008271">
    <property type="entry name" value="Ser/Thr_kinase_AS"/>
</dbReference>
<comment type="caution">
    <text evidence="8">The sequence shown here is derived from an EMBL/GenBank/DDBJ whole genome shotgun (WGS) entry which is preliminary data.</text>
</comment>
<feature type="compositionally biased region" description="Gly residues" evidence="6">
    <location>
        <begin position="300"/>
        <end position="309"/>
    </location>
</feature>
<evidence type="ECO:0000256" key="2">
    <source>
        <dbReference type="ARBA" id="ARBA00022741"/>
    </source>
</evidence>
<evidence type="ECO:0000259" key="7">
    <source>
        <dbReference type="PROSITE" id="PS50011"/>
    </source>
</evidence>
<dbReference type="PANTHER" id="PTHR43289:SF34">
    <property type="entry name" value="SERINE_THREONINE-PROTEIN KINASE YBDM-RELATED"/>
    <property type="match status" value="1"/>
</dbReference>
<keyword evidence="4 5" id="KW-0067">ATP-binding</keyword>
<feature type="binding site" evidence="5">
    <location>
        <position position="27"/>
    </location>
    <ligand>
        <name>ATP</name>
        <dbReference type="ChEBI" id="CHEBI:30616"/>
    </ligand>
</feature>
<dbReference type="SMART" id="SM00220">
    <property type="entry name" value="S_TKc"/>
    <property type="match status" value="1"/>
</dbReference>
<organism evidence="8 9">
    <name type="scientific">Marinitenerispora sediminis</name>
    <dbReference type="NCBI Taxonomy" id="1931232"/>
    <lineage>
        <taxon>Bacteria</taxon>
        <taxon>Bacillati</taxon>
        <taxon>Actinomycetota</taxon>
        <taxon>Actinomycetes</taxon>
        <taxon>Streptosporangiales</taxon>
        <taxon>Nocardiopsidaceae</taxon>
        <taxon>Marinitenerispora</taxon>
    </lineage>
</organism>
<evidence type="ECO:0000313" key="8">
    <source>
        <dbReference type="EMBL" id="RCV50403.1"/>
    </source>
</evidence>
<reference evidence="8 9" key="1">
    <citation type="submission" date="2018-04" db="EMBL/GenBank/DDBJ databases">
        <title>Novel actinobacteria from marine sediment.</title>
        <authorList>
            <person name="Ng Z.Y."/>
            <person name="Tan G.Y.A."/>
        </authorList>
    </citation>
    <scope>NUCLEOTIDE SEQUENCE [LARGE SCALE GENOMIC DNA]</scope>
    <source>
        <strain evidence="8 9">TPS81</strain>
    </source>
</reference>
<dbReference type="OrthoDB" id="3915799at2"/>
<evidence type="ECO:0000256" key="4">
    <source>
        <dbReference type="ARBA" id="ARBA00022840"/>
    </source>
</evidence>
<dbReference type="SUPFAM" id="SSF56112">
    <property type="entry name" value="Protein kinase-like (PK-like)"/>
    <property type="match status" value="1"/>
</dbReference>
<dbReference type="Gene3D" id="1.10.510.10">
    <property type="entry name" value="Transferase(Phosphotransferase) domain 1"/>
    <property type="match status" value="1"/>
</dbReference>
<feature type="region of interest" description="Disordered" evidence="6">
    <location>
        <begin position="289"/>
        <end position="314"/>
    </location>
</feature>
<feature type="compositionally biased region" description="Low complexity" evidence="6">
    <location>
        <begin position="289"/>
        <end position="299"/>
    </location>
</feature>
<dbReference type="Gene3D" id="3.30.200.20">
    <property type="entry name" value="Phosphorylase Kinase, domain 1"/>
    <property type="match status" value="1"/>
</dbReference>
<dbReference type="InterPro" id="IPR017441">
    <property type="entry name" value="Protein_kinase_ATP_BS"/>
</dbReference>
<dbReference type="InterPro" id="IPR000719">
    <property type="entry name" value="Prot_kinase_dom"/>
</dbReference>
<dbReference type="InterPro" id="IPR011009">
    <property type="entry name" value="Kinase-like_dom_sf"/>
</dbReference>
<proteinExistence type="predicted"/>